<evidence type="ECO:0000256" key="1">
    <source>
        <dbReference type="SAM" id="Phobius"/>
    </source>
</evidence>
<reference evidence="2 3" key="1">
    <citation type="submission" date="2011-02" db="EMBL/GenBank/DDBJ databases">
        <title>The Genome Sequence of Sphaeroforma arctica JP610.</title>
        <authorList>
            <consortium name="The Broad Institute Genome Sequencing Platform"/>
            <person name="Russ C."/>
            <person name="Cuomo C."/>
            <person name="Young S.K."/>
            <person name="Zeng Q."/>
            <person name="Gargeya S."/>
            <person name="Alvarado L."/>
            <person name="Berlin A."/>
            <person name="Chapman S.B."/>
            <person name="Chen Z."/>
            <person name="Freedman E."/>
            <person name="Gellesch M."/>
            <person name="Goldberg J."/>
            <person name="Griggs A."/>
            <person name="Gujja S."/>
            <person name="Heilman E."/>
            <person name="Heiman D."/>
            <person name="Howarth C."/>
            <person name="Mehta T."/>
            <person name="Neiman D."/>
            <person name="Pearson M."/>
            <person name="Roberts A."/>
            <person name="Saif S."/>
            <person name="Shea T."/>
            <person name="Shenoy N."/>
            <person name="Sisk P."/>
            <person name="Stolte C."/>
            <person name="Sykes S."/>
            <person name="White J."/>
            <person name="Yandava C."/>
            <person name="Burger G."/>
            <person name="Gray M.W."/>
            <person name="Holland P.W.H."/>
            <person name="King N."/>
            <person name="Lang F.B.F."/>
            <person name="Roger A.J."/>
            <person name="Ruiz-Trillo I."/>
            <person name="Haas B."/>
            <person name="Nusbaum C."/>
            <person name="Birren B."/>
        </authorList>
    </citation>
    <scope>NUCLEOTIDE SEQUENCE [LARGE SCALE GENOMIC DNA]</scope>
    <source>
        <strain evidence="2 3">JP610</strain>
    </source>
</reference>
<evidence type="ECO:0000313" key="3">
    <source>
        <dbReference type="Proteomes" id="UP000054560"/>
    </source>
</evidence>
<gene>
    <name evidence="2" type="ORF">SARC_02921</name>
</gene>
<protein>
    <submittedName>
        <fullName evidence="2">Uncharacterized protein</fullName>
    </submittedName>
</protein>
<dbReference type="RefSeq" id="XP_014158784.1">
    <property type="nucleotide sequence ID" value="XM_014303309.1"/>
</dbReference>
<keyword evidence="1" id="KW-0812">Transmembrane</keyword>
<organism evidence="2 3">
    <name type="scientific">Sphaeroforma arctica JP610</name>
    <dbReference type="NCBI Taxonomy" id="667725"/>
    <lineage>
        <taxon>Eukaryota</taxon>
        <taxon>Ichthyosporea</taxon>
        <taxon>Ichthyophonida</taxon>
        <taxon>Sphaeroforma</taxon>
    </lineage>
</organism>
<sequence length="135" mass="14988">MHVLSAVLAYHALVTLAFSPMLMFAPERLMKVGRKGAVADAKKRDDAPSTSTRPDTKTLVWRICGIWVFYGGLMSLYATGYFSAVTNEVQVFVTGGLMLTHLAESQVKMYYTGNQLLNLHVCILLLAGLLHNYFK</sequence>
<accession>A0A0L0G765</accession>
<evidence type="ECO:0000313" key="2">
    <source>
        <dbReference type="EMBL" id="KNC84882.1"/>
    </source>
</evidence>
<feature type="transmembrane region" description="Helical" evidence="1">
    <location>
        <begin position="59"/>
        <end position="78"/>
    </location>
</feature>
<dbReference type="Proteomes" id="UP000054560">
    <property type="component" value="Unassembled WGS sequence"/>
</dbReference>
<feature type="transmembrane region" description="Helical" evidence="1">
    <location>
        <begin position="6"/>
        <end position="25"/>
    </location>
</feature>
<dbReference type="AlphaFoldDB" id="A0A0L0G765"/>
<keyword evidence="1" id="KW-1133">Transmembrane helix</keyword>
<proteinExistence type="predicted"/>
<name>A0A0L0G765_9EUKA</name>
<keyword evidence="1" id="KW-0472">Membrane</keyword>
<dbReference type="GeneID" id="25903425"/>
<feature type="transmembrane region" description="Helical" evidence="1">
    <location>
        <begin position="116"/>
        <end position="134"/>
    </location>
</feature>
<keyword evidence="3" id="KW-1185">Reference proteome</keyword>
<dbReference type="EMBL" id="KQ241734">
    <property type="protein sequence ID" value="KNC84882.1"/>
    <property type="molecule type" value="Genomic_DNA"/>
</dbReference>